<dbReference type="OrthoDB" id="7464992at2759"/>
<evidence type="ECO:0000256" key="5">
    <source>
        <dbReference type="ARBA" id="ARBA00023049"/>
    </source>
</evidence>
<reference evidence="9" key="2">
    <citation type="submission" date="2015-01" db="EMBL/GenBank/DDBJ databases">
        <title>Evolutionary Origins and Diversification of the Mycorrhizal Mutualists.</title>
        <authorList>
            <consortium name="DOE Joint Genome Institute"/>
            <consortium name="Mycorrhizal Genomics Consortium"/>
            <person name="Kohler A."/>
            <person name="Kuo A."/>
            <person name="Nagy L.G."/>
            <person name="Floudas D."/>
            <person name="Copeland A."/>
            <person name="Barry K.W."/>
            <person name="Cichocki N."/>
            <person name="Veneault-Fourrey C."/>
            <person name="LaButti K."/>
            <person name="Lindquist E.A."/>
            <person name="Lipzen A."/>
            <person name="Lundell T."/>
            <person name="Morin E."/>
            <person name="Murat C."/>
            <person name="Riley R."/>
            <person name="Ohm R."/>
            <person name="Sun H."/>
            <person name="Tunlid A."/>
            <person name="Henrissat B."/>
            <person name="Grigoriev I.V."/>
            <person name="Hibbett D.S."/>
            <person name="Martin F."/>
        </authorList>
    </citation>
    <scope>NUCLEOTIDE SEQUENCE [LARGE SCALE GENOMIC DNA]</scope>
    <source>
        <strain evidence="9">h7</strain>
    </source>
</reference>
<protein>
    <recommendedName>
        <fullName evidence="7">Peptidase M48 domain-containing protein</fullName>
    </recommendedName>
</protein>
<name>A0A0C3BKY0_HEBCY</name>
<keyword evidence="9" id="KW-1185">Reference proteome</keyword>
<evidence type="ECO:0000256" key="3">
    <source>
        <dbReference type="ARBA" id="ARBA00022801"/>
    </source>
</evidence>
<dbReference type="InterPro" id="IPR051156">
    <property type="entry name" value="Mito/Outer_Membr_Metalloprot"/>
</dbReference>
<dbReference type="CDD" id="cd07331">
    <property type="entry name" value="M48C_Oma1_like"/>
    <property type="match status" value="1"/>
</dbReference>
<reference evidence="8 9" key="1">
    <citation type="submission" date="2014-04" db="EMBL/GenBank/DDBJ databases">
        <authorList>
            <consortium name="DOE Joint Genome Institute"/>
            <person name="Kuo A."/>
            <person name="Gay G."/>
            <person name="Dore J."/>
            <person name="Kohler A."/>
            <person name="Nagy L.G."/>
            <person name="Floudas D."/>
            <person name="Copeland A."/>
            <person name="Barry K.W."/>
            <person name="Cichocki N."/>
            <person name="Veneault-Fourrey C."/>
            <person name="LaButti K."/>
            <person name="Lindquist E.A."/>
            <person name="Lipzen A."/>
            <person name="Lundell T."/>
            <person name="Morin E."/>
            <person name="Murat C."/>
            <person name="Sun H."/>
            <person name="Tunlid A."/>
            <person name="Henrissat B."/>
            <person name="Grigoriev I.V."/>
            <person name="Hibbett D.S."/>
            <person name="Martin F."/>
            <person name="Nordberg H.P."/>
            <person name="Cantor M.N."/>
            <person name="Hua S.X."/>
        </authorList>
    </citation>
    <scope>NUCLEOTIDE SEQUENCE [LARGE SCALE GENOMIC DNA]</scope>
    <source>
        <strain evidence="9">h7</strain>
    </source>
</reference>
<keyword evidence="3 6" id="KW-0378">Hydrolase</keyword>
<evidence type="ECO:0000313" key="8">
    <source>
        <dbReference type="EMBL" id="KIM37380.1"/>
    </source>
</evidence>
<dbReference type="AlphaFoldDB" id="A0A0C3BKY0"/>
<dbReference type="Gene3D" id="3.30.2010.10">
    <property type="entry name" value="Metalloproteases ('zincins'), catalytic domain"/>
    <property type="match status" value="1"/>
</dbReference>
<dbReference type="EMBL" id="KN831797">
    <property type="protein sequence ID" value="KIM37380.1"/>
    <property type="molecule type" value="Genomic_DNA"/>
</dbReference>
<dbReference type="STRING" id="686832.A0A0C3BKY0"/>
<dbReference type="GO" id="GO:0006515">
    <property type="term" value="P:protein quality control for misfolded or incompletely synthesized proteins"/>
    <property type="evidence" value="ECO:0007669"/>
    <property type="project" value="TreeGrafter"/>
</dbReference>
<keyword evidence="5 6" id="KW-0482">Metalloprotease</keyword>
<comment type="cofactor">
    <cofactor evidence="6">
        <name>Zn(2+)</name>
        <dbReference type="ChEBI" id="CHEBI:29105"/>
    </cofactor>
    <text evidence="6">Binds 1 zinc ion per subunit.</text>
</comment>
<sequence>MAFHKTSRSIWQYLSPMHRFQLPRTANQCRGMSFNTQRTAYTRFSSGGGSQNPRGPWSDPRIKMATVVGGFGLIYYVSHLEQVPITGRWRFMNTSPKLEAKVGEMTRQSLYHEFQGSILPPNHPLSRHVRRVVSRGLHASNLGILRGEAQPALSPFGVRSDFEGDTWNPDVDFGAAADPGPSYGPSKEWDVIVVNDPKMINAMASPGIITVFTGILPICQDEDGLAAVLSHEIGHVVARHIAERLSSQTISLGILFILSTLGIDMHLSSALQTYLLELPNSRTQEREADLIGLRLMSRACYNPDSAPAMFTRLGQVEAKLGKAGLDFFQTHPSSESRVKLLQEALPQGYAILAANPNCEQVRNEMQAFRESAHTIKIDRSGIHLQ</sequence>
<keyword evidence="4 6" id="KW-0862">Zinc</keyword>
<keyword evidence="1 6" id="KW-0645">Protease</keyword>
<dbReference type="PANTHER" id="PTHR22726">
    <property type="entry name" value="METALLOENDOPEPTIDASE OMA1"/>
    <property type="match status" value="1"/>
</dbReference>
<keyword evidence="2" id="KW-0479">Metal-binding</keyword>
<evidence type="ECO:0000256" key="4">
    <source>
        <dbReference type="ARBA" id="ARBA00022833"/>
    </source>
</evidence>
<dbReference type="PANTHER" id="PTHR22726:SF1">
    <property type="entry name" value="METALLOENDOPEPTIDASE OMA1, MITOCHONDRIAL"/>
    <property type="match status" value="1"/>
</dbReference>
<evidence type="ECO:0000256" key="1">
    <source>
        <dbReference type="ARBA" id="ARBA00022670"/>
    </source>
</evidence>
<accession>A0A0C3BKY0</accession>
<dbReference type="HOGENOM" id="CLU_029002_1_0_1"/>
<dbReference type="GO" id="GO:0004222">
    <property type="term" value="F:metalloendopeptidase activity"/>
    <property type="evidence" value="ECO:0007669"/>
    <property type="project" value="InterPro"/>
</dbReference>
<evidence type="ECO:0000256" key="2">
    <source>
        <dbReference type="ARBA" id="ARBA00022723"/>
    </source>
</evidence>
<proteinExistence type="inferred from homology"/>
<comment type="similarity">
    <text evidence="6">Belongs to the peptidase M48 family.</text>
</comment>
<feature type="domain" description="Peptidase M48" evidence="7">
    <location>
        <begin position="185"/>
        <end position="343"/>
    </location>
</feature>
<evidence type="ECO:0000313" key="9">
    <source>
        <dbReference type="Proteomes" id="UP000053424"/>
    </source>
</evidence>
<evidence type="ECO:0000256" key="6">
    <source>
        <dbReference type="RuleBase" id="RU003983"/>
    </source>
</evidence>
<gene>
    <name evidence="8" type="ORF">M413DRAFT_448449</name>
</gene>
<dbReference type="Proteomes" id="UP000053424">
    <property type="component" value="Unassembled WGS sequence"/>
</dbReference>
<dbReference type="GO" id="GO:0005743">
    <property type="term" value="C:mitochondrial inner membrane"/>
    <property type="evidence" value="ECO:0007669"/>
    <property type="project" value="TreeGrafter"/>
</dbReference>
<evidence type="ECO:0000259" key="7">
    <source>
        <dbReference type="Pfam" id="PF01435"/>
    </source>
</evidence>
<organism evidence="8 9">
    <name type="scientific">Hebeloma cylindrosporum</name>
    <dbReference type="NCBI Taxonomy" id="76867"/>
    <lineage>
        <taxon>Eukaryota</taxon>
        <taxon>Fungi</taxon>
        <taxon>Dikarya</taxon>
        <taxon>Basidiomycota</taxon>
        <taxon>Agaricomycotina</taxon>
        <taxon>Agaricomycetes</taxon>
        <taxon>Agaricomycetidae</taxon>
        <taxon>Agaricales</taxon>
        <taxon>Agaricineae</taxon>
        <taxon>Hymenogastraceae</taxon>
        <taxon>Hebeloma</taxon>
    </lineage>
</organism>
<dbReference type="GO" id="GO:0034982">
    <property type="term" value="P:mitochondrial protein processing"/>
    <property type="evidence" value="ECO:0007669"/>
    <property type="project" value="TreeGrafter"/>
</dbReference>
<dbReference type="InterPro" id="IPR001915">
    <property type="entry name" value="Peptidase_M48"/>
</dbReference>
<dbReference type="Pfam" id="PF01435">
    <property type="entry name" value="Peptidase_M48"/>
    <property type="match status" value="1"/>
</dbReference>
<dbReference type="GO" id="GO:0046872">
    <property type="term" value="F:metal ion binding"/>
    <property type="evidence" value="ECO:0007669"/>
    <property type="project" value="UniProtKB-KW"/>
</dbReference>